<proteinExistence type="inferred from homology"/>
<evidence type="ECO:0000256" key="5">
    <source>
        <dbReference type="ARBA" id="ARBA00022884"/>
    </source>
</evidence>
<dbReference type="NCBIfam" id="TIGR00188">
    <property type="entry name" value="rnpA"/>
    <property type="match status" value="1"/>
</dbReference>
<comment type="subunit">
    <text evidence="6">Consists of a catalytic RNA component (M1 or rnpB) and a protein subunit.</text>
</comment>
<keyword evidence="2 6" id="KW-0540">Nuclease</keyword>
<comment type="caution">
    <text evidence="8">The sequence shown here is derived from an EMBL/GenBank/DDBJ whole genome shotgun (WGS) entry which is preliminary data.</text>
</comment>
<comment type="similarity">
    <text evidence="6">Belongs to the RnpA family.</text>
</comment>
<dbReference type="GO" id="GO:0004526">
    <property type="term" value="F:ribonuclease P activity"/>
    <property type="evidence" value="ECO:0007669"/>
    <property type="project" value="UniProtKB-UniRule"/>
</dbReference>
<dbReference type="RefSeq" id="WP_188503513.1">
    <property type="nucleotide sequence ID" value="NZ_BMFX01000005.1"/>
</dbReference>
<evidence type="ECO:0000256" key="6">
    <source>
        <dbReference type="HAMAP-Rule" id="MF_00227"/>
    </source>
</evidence>
<evidence type="ECO:0000313" key="9">
    <source>
        <dbReference type="Proteomes" id="UP000460157"/>
    </source>
</evidence>
<keyword evidence="1 6" id="KW-0819">tRNA processing</keyword>
<dbReference type="AlphaFoldDB" id="A0A7K1UH57"/>
<comment type="catalytic activity">
    <reaction evidence="6">
        <text>Endonucleolytic cleavage of RNA, removing 5'-extranucleotides from tRNA precursor.</text>
        <dbReference type="EC" id="3.1.26.5"/>
    </reaction>
</comment>
<dbReference type="HAMAP" id="MF_00227">
    <property type="entry name" value="RNase_P"/>
    <property type="match status" value="1"/>
</dbReference>
<keyword evidence="4 6" id="KW-0378">Hydrolase</keyword>
<dbReference type="Gene3D" id="3.30.230.10">
    <property type="match status" value="1"/>
</dbReference>
<dbReference type="InterPro" id="IPR020568">
    <property type="entry name" value="Ribosomal_Su5_D2-typ_SF"/>
</dbReference>
<dbReference type="PANTHER" id="PTHR33992">
    <property type="entry name" value="RIBONUCLEASE P PROTEIN COMPONENT"/>
    <property type="match status" value="1"/>
</dbReference>
<reference evidence="8 9" key="1">
    <citation type="submission" date="2019-12" db="EMBL/GenBank/DDBJ databases">
        <title>Nesterenkonia muleiensis sp. nov., a novel actinobacterium isolated from sap of Populus euphratica.</title>
        <authorList>
            <person name="Wang R."/>
        </authorList>
    </citation>
    <scope>NUCLEOTIDE SEQUENCE [LARGE SCALE GENOMIC DNA]</scope>
    <source>
        <strain evidence="8 9">F10</strain>
    </source>
</reference>
<evidence type="ECO:0000256" key="4">
    <source>
        <dbReference type="ARBA" id="ARBA00022801"/>
    </source>
</evidence>
<dbReference type="Proteomes" id="UP000460157">
    <property type="component" value="Unassembled WGS sequence"/>
</dbReference>
<dbReference type="SUPFAM" id="SSF54211">
    <property type="entry name" value="Ribosomal protein S5 domain 2-like"/>
    <property type="match status" value="1"/>
</dbReference>
<dbReference type="InterPro" id="IPR000100">
    <property type="entry name" value="RNase_P"/>
</dbReference>
<comment type="function">
    <text evidence="6">RNaseP catalyzes the removal of the 5'-leader sequence from pre-tRNA to produce the mature 5'-terminus. It can also cleave other RNA substrates such as 4.5S RNA. The protein component plays an auxiliary but essential role in vivo by binding to the 5'-leader sequence and broadening the substrate specificity of the ribozyme.</text>
</comment>
<dbReference type="PANTHER" id="PTHR33992:SF1">
    <property type="entry name" value="RIBONUCLEASE P PROTEIN COMPONENT"/>
    <property type="match status" value="1"/>
</dbReference>
<protein>
    <recommendedName>
        <fullName evidence="6 7">Ribonuclease P protein component</fullName>
        <shortName evidence="6">RNase P protein</shortName>
        <shortName evidence="6">RNaseP protein</shortName>
        <ecNumber evidence="6 7">3.1.26.5</ecNumber>
    </recommendedName>
    <alternativeName>
        <fullName evidence="6">Protein C5</fullName>
    </alternativeName>
</protein>
<dbReference type="Pfam" id="PF00825">
    <property type="entry name" value="Ribonuclease_P"/>
    <property type="match status" value="1"/>
</dbReference>
<evidence type="ECO:0000256" key="2">
    <source>
        <dbReference type="ARBA" id="ARBA00022722"/>
    </source>
</evidence>
<dbReference type="GO" id="GO:0000049">
    <property type="term" value="F:tRNA binding"/>
    <property type="evidence" value="ECO:0007669"/>
    <property type="project" value="UniProtKB-UniRule"/>
</dbReference>
<keyword evidence="5 6" id="KW-0694">RNA-binding</keyword>
<dbReference type="EC" id="3.1.26.5" evidence="6 7"/>
<dbReference type="GO" id="GO:0030677">
    <property type="term" value="C:ribonuclease P complex"/>
    <property type="evidence" value="ECO:0007669"/>
    <property type="project" value="TreeGrafter"/>
</dbReference>
<evidence type="ECO:0000313" key="8">
    <source>
        <dbReference type="EMBL" id="MVT25411.1"/>
    </source>
</evidence>
<dbReference type="EMBL" id="WRPM01000023">
    <property type="protein sequence ID" value="MVT25411.1"/>
    <property type="molecule type" value="Genomic_DNA"/>
</dbReference>
<accession>A0A7K1UH57</accession>
<dbReference type="GO" id="GO:0001682">
    <property type="term" value="P:tRNA 5'-leader removal"/>
    <property type="evidence" value="ECO:0007669"/>
    <property type="project" value="UniProtKB-UniRule"/>
</dbReference>
<evidence type="ECO:0000256" key="3">
    <source>
        <dbReference type="ARBA" id="ARBA00022759"/>
    </source>
</evidence>
<dbReference type="InterPro" id="IPR014721">
    <property type="entry name" value="Ribsml_uS5_D2-typ_fold_subgr"/>
</dbReference>
<organism evidence="8 9">
    <name type="scientific">Nesterenkonia alkaliphila</name>
    <dbReference type="NCBI Taxonomy" id="1463631"/>
    <lineage>
        <taxon>Bacteria</taxon>
        <taxon>Bacillati</taxon>
        <taxon>Actinomycetota</taxon>
        <taxon>Actinomycetes</taxon>
        <taxon>Micrococcales</taxon>
        <taxon>Micrococcaceae</taxon>
        <taxon>Nesterenkonia</taxon>
    </lineage>
</organism>
<gene>
    <name evidence="6 8" type="primary">rnpA</name>
    <name evidence="8" type="ORF">GNZ21_03380</name>
</gene>
<keyword evidence="3 6" id="KW-0255">Endonuclease</keyword>
<sequence>MLPQEHRITRPQDFSAVMRRGSRAGTATVVVSVLVDSQHQSPQWRCGFIVSKAVGNAVVRHRTVRRLRHLVAELLRSGEIPLPQSRSDFVVRALAQAPESDHQQLRNDLASGIRRALKRAVP</sequence>
<keyword evidence="9" id="KW-1185">Reference proteome</keyword>
<dbReference type="GO" id="GO:0042781">
    <property type="term" value="F:3'-tRNA processing endoribonuclease activity"/>
    <property type="evidence" value="ECO:0007669"/>
    <property type="project" value="TreeGrafter"/>
</dbReference>
<evidence type="ECO:0000256" key="1">
    <source>
        <dbReference type="ARBA" id="ARBA00022694"/>
    </source>
</evidence>
<name>A0A7K1UH57_9MICC</name>
<evidence type="ECO:0000256" key="7">
    <source>
        <dbReference type="NCBIfam" id="TIGR00188"/>
    </source>
</evidence>